<accession>A0A6A4A1Y9</accession>
<name>A0A6A4A1Y9_9STRA</name>
<evidence type="ECO:0000313" key="5">
    <source>
        <dbReference type="Proteomes" id="UP000440367"/>
    </source>
</evidence>
<dbReference type="Proteomes" id="UP000440367">
    <property type="component" value="Unassembled WGS sequence"/>
</dbReference>
<proteinExistence type="predicted"/>
<evidence type="ECO:0000313" key="2">
    <source>
        <dbReference type="EMBL" id="KAE9212032.1"/>
    </source>
</evidence>
<comment type="caution">
    <text evidence="3">The sequence shown here is derived from an EMBL/GenBank/DDBJ whole genome shotgun (WGS) entry which is preliminary data.</text>
</comment>
<evidence type="ECO:0000313" key="4">
    <source>
        <dbReference type="Proteomes" id="UP000433483"/>
    </source>
</evidence>
<dbReference type="EMBL" id="QXGD01000248">
    <property type="protein sequence ID" value="KAE9246081.1"/>
    <property type="molecule type" value="Genomic_DNA"/>
</dbReference>
<evidence type="ECO:0000313" key="6">
    <source>
        <dbReference type="Proteomes" id="UP000488956"/>
    </source>
</evidence>
<dbReference type="Proteomes" id="UP000488956">
    <property type="component" value="Unassembled WGS sequence"/>
</dbReference>
<reference evidence="4 5" key="1">
    <citation type="submission" date="2018-08" db="EMBL/GenBank/DDBJ databases">
        <title>Genomic investigation of the strawberry pathogen Phytophthora fragariae indicates pathogenicity is determined by transcriptional variation in three key races.</title>
        <authorList>
            <person name="Adams T.M."/>
            <person name="Armitage A.D."/>
            <person name="Sobczyk M.K."/>
            <person name="Bates H.J."/>
            <person name="Dunwell J.M."/>
            <person name="Nellist C.F."/>
            <person name="Harrison R.J."/>
        </authorList>
    </citation>
    <scope>NUCLEOTIDE SEQUENCE [LARGE SCALE GENOMIC DNA]</scope>
    <source>
        <strain evidence="3 5">BC-1</strain>
        <strain evidence="2 4">NOV-27</strain>
        <strain evidence="1 6">ONT-3</strain>
    </source>
</reference>
<gene>
    <name evidence="3" type="ORF">PF002_g6914</name>
    <name evidence="2" type="ORF">PF005_g10773</name>
    <name evidence="1" type="ORF">PF010_g6118</name>
</gene>
<keyword evidence="4" id="KW-1185">Reference proteome</keyword>
<dbReference type="EMBL" id="QXFX01000240">
    <property type="protein sequence ID" value="KAE9124169.1"/>
    <property type="molecule type" value="Genomic_DNA"/>
</dbReference>
<evidence type="ECO:0000313" key="1">
    <source>
        <dbReference type="EMBL" id="KAE9124169.1"/>
    </source>
</evidence>
<dbReference type="AlphaFoldDB" id="A0A6A4A1Y9"/>
<protein>
    <submittedName>
        <fullName evidence="3">Uncharacterized protein</fullName>
    </submittedName>
</protein>
<sequence>MRLLVVCGFTVLPSATAALVISLLKFLVLAVLLWRRCSPCSICSKNGTSAATVEYTCPLALVLILPLKRQATLEQAA</sequence>
<organism evidence="3 5">
    <name type="scientific">Phytophthora fragariae</name>
    <dbReference type="NCBI Taxonomy" id="53985"/>
    <lineage>
        <taxon>Eukaryota</taxon>
        <taxon>Sar</taxon>
        <taxon>Stramenopiles</taxon>
        <taxon>Oomycota</taxon>
        <taxon>Peronosporomycetes</taxon>
        <taxon>Peronosporales</taxon>
        <taxon>Peronosporaceae</taxon>
        <taxon>Phytophthora</taxon>
    </lineage>
</organism>
<dbReference type="Proteomes" id="UP000433483">
    <property type="component" value="Unassembled WGS sequence"/>
</dbReference>
<evidence type="ECO:0000313" key="3">
    <source>
        <dbReference type="EMBL" id="KAE9246081.1"/>
    </source>
</evidence>
<dbReference type="EMBL" id="QXGB01000520">
    <property type="protein sequence ID" value="KAE9212032.1"/>
    <property type="molecule type" value="Genomic_DNA"/>
</dbReference>